<proteinExistence type="predicted"/>
<dbReference type="InterPro" id="IPR027417">
    <property type="entry name" value="P-loop_NTPase"/>
</dbReference>
<reference evidence="3" key="1">
    <citation type="journal article" date="2021" name="Microb. Physiol.">
        <title>Proteogenomic Insights into the Physiology of Marine, Sulfate-Reducing, Filamentous Desulfonema limicola and Desulfonema magnum.</title>
        <authorList>
            <person name="Schnaars V."/>
            <person name="Wohlbrand L."/>
            <person name="Scheve S."/>
            <person name="Hinrichs C."/>
            <person name="Reinhardt R."/>
            <person name="Rabus R."/>
        </authorList>
    </citation>
    <scope>NUCLEOTIDE SEQUENCE</scope>
    <source>
        <strain evidence="3">4be13</strain>
    </source>
</reference>
<dbReference type="Gene3D" id="3.40.50.300">
    <property type="entry name" value="P-loop containing nucleotide triphosphate hydrolases"/>
    <property type="match status" value="1"/>
</dbReference>
<feature type="domain" description="ATPase dynein-related AAA" evidence="2">
    <location>
        <begin position="494"/>
        <end position="641"/>
    </location>
</feature>
<evidence type="ECO:0000313" key="3">
    <source>
        <dbReference type="EMBL" id="QTA86692.1"/>
    </source>
</evidence>
<gene>
    <name evidence="3" type="ORF">dnm_027160</name>
</gene>
<dbReference type="AlphaFoldDB" id="A0A975BJG7"/>
<evidence type="ECO:0000256" key="1">
    <source>
        <dbReference type="SAM" id="Coils"/>
    </source>
</evidence>
<keyword evidence="1" id="KW-0175">Coiled coil</keyword>
<feature type="coiled-coil region" evidence="1">
    <location>
        <begin position="316"/>
        <end position="413"/>
    </location>
</feature>
<dbReference type="InterPro" id="IPR011704">
    <property type="entry name" value="ATPase_dyneun-rel_AAA"/>
</dbReference>
<dbReference type="SUPFAM" id="SSF52540">
    <property type="entry name" value="P-loop containing nucleoside triphosphate hydrolases"/>
    <property type="match status" value="1"/>
</dbReference>
<dbReference type="Pfam" id="PF07728">
    <property type="entry name" value="AAA_5"/>
    <property type="match status" value="1"/>
</dbReference>
<organism evidence="3 4">
    <name type="scientific">Desulfonema magnum</name>
    <dbReference type="NCBI Taxonomy" id="45655"/>
    <lineage>
        <taxon>Bacteria</taxon>
        <taxon>Pseudomonadati</taxon>
        <taxon>Thermodesulfobacteriota</taxon>
        <taxon>Desulfobacteria</taxon>
        <taxon>Desulfobacterales</taxon>
        <taxon>Desulfococcaceae</taxon>
        <taxon>Desulfonema</taxon>
    </lineage>
</organism>
<dbReference type="EMBL" id="CP061800">
    <property type="protein sequence ID" value="QTA86692.1"/>
    <property type="molecule type" value="Genomic_DNA"/>
</dbReference>
<dbReference type="GO" id="GO:0005524">
    <property type="term" value="F:ATP binding"/>
    <property type="evidence" value="ECO:0007669"/>
    <property type="project" value="InterPro"/>
</dbReference>
<protein>
    <submittedName>
        <fullName evidence="3">AAA ATPase-like domain-containing protein</fullName>
    </submittedName>
</protein>
<sequence length="800" mass="93117">MDRIKNNDFKPLLALKDRPISSSGGFVIPIAYELENSNYMSADRYDFPNNGRIWVSSEYEAIDRRFADYEFFRVNRYSADENEAYIENDYLEKYWMRGSDAEALKRFEMCPIIEEELPSVEKPYVNFIGPLPNRSVFINDGTYLFGPFEWAKDDEGIRLSAAQSPLLGLKPDHVFKVKAENANKIIIKFDDFKNYISLPPVTYLFNTNFLKTVEYDQCDYIADDRLITWGNKYFLRSSSARLNRKTATEWLEAIKSLKNLTGMDTERRDRLIKLIPEIFEAGTQQAALINNFLTNETEGKRIVEQYLEDNKDKFFKDHLKHIEDKAEKEAAKIKRELYFLNAKKDQLYREIDELSKKKKEEKTRYEQERTEELRAIEERIGQLIQIEELDEQITFLKLNKKKIETEIKKLKSEDIEERLTEIKTYLDLLNGNYIREPEVTKPIASYIRHKAFNGTRKEFLDKIHDYLAEQCGRNYSFDEIANLMICIQQSFLTILAGPPGIGKTSIVHYLGEALGNNDNLLKIPVSRGWTSQRDILGYFNPLRGQYQKARTGLYDFLYVTQAESKLPDFPRWVLLDEANLSPIEHYWADFLGMCDPEGDRNLDTGCSNNQRFLHISPCIRFIGTVNNDNTTERLSPRLIDRVPVIKLEPSYEYSNPINSDRMKPDSALSFERMKDFFGGSEEEDFASKEGDIIKEIIEILQTETADFEGAPVVVISPRKYYSIRRYCAVARDILVDEQAIDFAVAQYILPLIEGYGTGFSKRLEKLQEITTNNSLYRSSKLLHRIIEAGKQTHNSYSFFS</sequence>
<dbReference type="Proteomes" id="UP000663722">
    <property type="component" value="Chromosome"/>
</dbReference>
<keyword evidence="4" id="KW-1185">Reference proteome</keyword>
<name>A0A975BJG7_9BACT</name>
<dbReference type="RefSeq" id="WP_207682222.1">
    <property type="nucleotide sequence ID" value="NZ_CP061800.1"/>
</dbReference>
<dbReference type="KEGG" id="dmm:dnm_027160"/>
<evidence type="ECO:0000313" key="4">
    <source>
        <dbReference type="Proteomes" id="UP000663722"/>
    </source>
</evidence>
<evidence type="ECO:0000259" key="2">
    <source>
        <dbReference type="Pfam" id="PF07728"/>
    </source>
</evidence>
<dbReference type="GO" id="GO:0016887">
    <property type="term" value="F:ATP hydrolysis activity"/>
    <property type="evidence" value="ECO:0007669"/>
    <property type="project" value="InterPro"/>
</dbReference>
<accession>A0A975BJG7</accession>